<protein>
    <recommendedName>
        <fullName evidence="3">Lipoprotein</fullName>
    </recommendedName>
</protein>
<dbReference type="PROSITE" id="PS51257">
    <property type="entry name" value="PROKAR_LIPOPROTEIN"/>
    <property type="match status" value="1"/>
</dbReference>
<sequence>MKRAALLPLLLVPLLAGCQDRQARAEQAALARRVTALEAEVRDLRGQGASLWPTLPRASEATVRAAAGNCATALARALETYRSGSVTTRYPTRAQLATPDPCTGQRVEWISLEAQRYAFRVLSAQGQELARQSGP</sequence>
<evidence type="ECO:0008006" key="3">
    <source>
        <dbReference type="Google" id="ProtNLM"/>
    </source>
</evidence>
<comment type="caution">
    <text evidence="1">The sequence shown here is derived from an EMBL/GenBank/DDBJ whole genome shotgun (WGS) entry which is preliminary data.</text>
</comment>
<organism evidence="1 2">
    <name type="scientific">Deinococcus petrolearius</name>
    <dbReference type="NCBI Taxonomy" id="1751295"/>
    <lineage>
        <taxon>Bacteria</taxon>
        <taxon>Thermotogati</taxon>
        <taxon>Deinococcota</taxon>
        <taxon>Deinococci</taxon>
        <taxon>Deinococcales</taxon>
        <taxon>Deinococcaceae</taxon>
        <taxon>Deinococcus</taxon>
    </lineage>
</organism>
<reference evidence="2" key="1">
    <citation type="journal article" date="2019" name="Int. J. Syst. Evol. Microbiol.">
        <title>The Global Catalogue of Microorganisms (GCM) 10K type strain sequencing project: providing services to taxonomists for standard genome sequencing and annotation.</title>
        <authorList>
            <consortium name="The Broad Institute Genomics Platform"/>
            <consortium name="The Broad Institute Genome Sequencing Center for Infectious Disease"/>
            <person name="Wu L."/>
            <person name="Ma J."/>
        </authorList>
    </citation>
    <scope>NUCLEOTIDE SEQUENCE [LARGE SCALE GENOMIC DNA]</scope>
    <source>
        <strain evidence="2">CGMCC 1.15053</strain>
    </source>
</reference>
<keyword evidence="2" id="KW-1185">Reference proteome</keyword>
<accession>A0ABW1DKS8</accession>
<dbReference type="RefSeq" id="WP_380048324.1">
    <property type="nucleotide sequence ID" value="NZ_JBHSOH010000007.1"/>
</dbReference>
<gene>
    <name evidence="1" type="ORF">ACFPQ6_08515</name>
</gene>
<evidence type="ECO:0000313" key="2">
    <source>
        <dbReference type="Proteomes" id="UP001595979"/>
    </source>
</evidence>
<name>A0ABW1DKS8_9DEIO</name>
<evidence type="ECO:0000313" key="1">
    <source>
        <dbReference type="EMBL" id="MFC5848351.1"/>
    </source>
</evidence>
<dbReference type="EMBL" id="JBHSOH010000007">
    <property type="protein sequence ID" value="MFC5848351.1"/>
    <property type="molecule type" value="Genomic_DNA"/>
</dbReference>
<dbReference type="Proteomes" id="UP001595979">
    <property type="component" value="Unassembled WGS sequence"/>
</dbReference>
<proteinExistence type="predicted"/>